<protein>
    <submittedName>
        <fullName evidence="1">Peptidase S41</fullName>
    </submittedName>
</protein>
<dbReference type="Proteomes" id="UP001193734">
    <property type="component" value="Unassembled WGS sequence"/>
</dbReference>
<reference evidence="1 2" key="1">
    <citation type="submission" date="2020-05" db="EMBL/GenBank/DDBJ databases">
        <title>Distinct polysaccharide utilization as determinants for interspecies competition between intestinal Prevotella spp.</title>
        <authorList>
            <person name="Galvez E.J.C."/>
            <person name="Iljazovic A."/>
            <person name="Strowig T."/>
        </authorList>
    </citation>
    <scope>NUCLEOTIDE SEQUENCE [LARGE SCALE GENOMIC DNA]</scope>
    <source>
        <strain evidence="1 2">PROD</strain>
    </source>
</reference>
<evidence type="ECO:0000313" key="2">
    <source>
        <dbReference type="Proteomes" id="UP001193734"/>
    </source>
</evidence>
<organism evidence="1 2">
    <name type="scientific">Xylanibacter rodentium</name>
    <dbReference type="NCBI Taxonomy" id="2736289"/>
    <lineage>
        <taxon>Bacteria</taxon>
        <taxon>Pseudomonadati</taxon>
        <taxon>Bacteroidota</taxon>
        <taxon>Bacteroidia</taxon>
        <taxon>Bacteroidales</taxon>
        <taxon>Prevotellaceae</taxon>
        <taxon>Xylanibacter</taxon>
    </lineage>
</organism>
<accession>A0ABX2AQI7</accession>
<dbReference type="RefSeq" id="WP_172173820.1">
    <property type="nucleotide sequence ID" value="NZ_CASGIA010000003.1"/>
</dbReference>
<keyword evidence="2" id="KW-1185">Reference proteome</keyword>
<comment type="caution">
    <text evidence="1">The sequence shown here is derived from an EMBL/GenBank/DDBJ whole genome shotgun (WGS) entry which is preliminary data.</text>
</comment>
<dbReference type="CDD" id="cd06462">
    <property type="entry name" value="Peptidase_S24_S26"/>
    <property type="match status" value="1"/>
</dbReference>
<dbReference type="EMBL" id="JABKKE010000001">
    <property type="protein sequence ID" value="NPE12959.1"/>
    <property type="molecule type" value="Genomic_DNA"/>
</dbReference>
<gene>
    <name evidence="1" type="ORF">HPS55_01190</name>
</gene>
<name>A0ABX2AQI7_9BACT</name>
<proteinExistence type="predicted"/>
<dbReference type="GeneID" id="82156371"/>
<evidence type="ECO:0000313" key="1">
    <source>
        <dbReference type="EMBL" id="NPE12959.1"/>
    </source>
</evidence>
<sequence>MKTVFIPNEVLVPEIKRLIDDGHTITFRVRGLSMRIFLEGSRDKIILGPCNSVRIGDVVLAETVMGYYVLHRVIRIEGNLLTLQGDGNIRDVENCIMDNVVGVALGFYRKGRDVPDMVTGIKWRFYSEIWITLTPVRRYLLAFYERIWLKLFPCGK</sequence>